<proteinExistence type="inferred from homology"/>
<organism evidence="20 21">
    <name type="scientific">Meloidogyne javanica</name>
    <name type="common">Root-knot nematode worm</name>
    <dbReference type="NCBI Taxonomy" id="6303"/>
    <lineage>
        <taxon>Eukaryota</taxon>
        <taxon>Metazoa</taxon>
        <taxon>Ecdysozoa</taxon>
        <taxon>Nematoda</taxon>
        <taxon>Chromadorea</taxon>
        <taxon>Rhabditida</taxon>
        <taxon>Tylenchina</taxon>
        <taxon>Tylenchomorpha</taxon>
        <taxon>Tylenchoidea</taxon>
        <taxon>Meloidogynidae</taxon>
        <taxon>Meloidogyninae</taxon>
        <taxon>Meloidogyne</taxon>
        <taxon>Meloidogyne incognita group</taxon>
    </lineage>
</organism>
<dbReference type="PROSITE" id="PS00690">
    <property type="entry name" value="DEAH_ATP_HELICASE"/>
    <property type="match status" value="1"/>
</dbReference>
<dbReference type="Pfam" id="PF00378">
    <property type="entry name" value="ECH_1"/>
    <property type="match status" value="2"/>
</dbReference>
<keyword evidence="11" id="KW-0067">ATP-binding</keyword>
<feature type="domain" description="Helicase ATP-binding" evidence="18">
    <location>
        <begin position="387"/>
        <end position="553"/>
    </location>
</feature>
<dbReference type="InterPro" id="IPR044445">
    <property type="entry name" value="DHX9_DSRM_1"/>
</dbReference>
<dbReference type="InterPro" id="IPR014720">
    <property type="entry name" value="dsRBD_dom"/>
</dbReference>
<name>A0A915NCK2_MELJA</name>
<evidence type="ECO:0000256" key="14">
    <source>
        <dbReference type="ARBA" id="ARBA00023242"/>
    </source>
</evidence>
<feature type="compositionally biased region" description="Polar residues" evidence="16">
    <location>
        <begin position="1195"/>
        <end position="1205"/>
    </location>
</feature>
<evidence type="ECO:0000256" key="1">
    <source>
        <dbReference type="ARBA" id="ARBA00004123"/>
    </source>
</evidence>
<sequence length="1705" mass="190722">MEDIKSTLYAVLGKRKLGQPKYTFSQGSKGRQRFLCQVMVDGISYVGFGNSTSKKDAQSNAARDFGQFLVREGLVTAQELPQLQVQPSDLEATNPQYQVDVKEGTSAPLLHHVDFTNDDMLTGKPDFQRPKTFHDQYIEQKAEEISQSESVDMTSEIHGGWTMDNCKQALNEFCQKNRFLPREYKTSRDGTNNSSTFVAENELFLPRLNRTIYGRGQGSTKKIAETTCALSIVRQLFHIGAIPSSSDKLSPTKNRKADNLAEIKVHVDPGLVTRIEKYLSDVGVEPVIDGLEQTTPDAPKSLLVDKKLDEFPPSEDNYSNVSIMWAPPCQNWNPWKASNIDNQPIAFWSMERISDDIMMREKAKQVPQQLVQARQRLPVFNHREQIIRAVNEHPVVLIKGSTGCGKSTQICQYLLESHLLDKRGANFNCYVTQPRRISAITLAERVANERCEQLGESIGYSVRFEGITPRQYGAIMFVTVGVLMRKMEMGLRGISHVIVDEIHERDINTDFLLIVVRDMLRANPKLRVLLMSATIDTSLFTNYFGRCPIIEIEQRVHPVRGFFLEDVISMLKYMPQLPEPDKKKKKKRSGKPEPSTSNADVDEECDEMSMSVTDNLLVCNDDYPPETKQALGRITEREIPIELIEQLLSDIDQNGKPGSVLIFLPGWQMISLLWNRLMLHRIFSNSRRFVILPLHSQLSAREQHRVFEPVGIEQRKIILSTNIAETSVTIDDVVYVIDSCRVREKMYSSRNNMVHFANASRTNLIQRRGRAGRVQEGFCFHLVTRARFDALEDHRTAEMLRTPLHEITLTIKLLHLGSVGEFLEKAVQPPPIDAVVEAEVLLREMNALDKDLELTDLGRILARLPIEPKLGKMVLLGAAMGVGNLMLTSAAATSFNTPFVPKERMHTKLAHSHRSFSGNRPSDHIGLVNVNQQFSEQFDIDVSSAEDLCRRFSLSYPLLCMTREAKRQLYDVLVNHSGFPESVFTSYSIDVRGPDSNLDVFLSMLVAAYYPNVCYLRDRRRVYTLEQAVALLSNMSVCVPFNRGEQANFASPLFMFSEKVKQTSENCEISRQSFVDEFAALSLQFQLRTNCISCKQVSMISPLQLLLFGSRKVEAIGADKVRLDNMIPLNLSAKMAAKIVALRPCIEALVVRSCMHPEQLSDQPKQDKILTALIRELSSDRAWIPSGEEGLEPVEQSSSSKGSNAHQFNVNEQRSYATPLNQTLNLSSSAPVPLRSLKRPYGSPPSIVDVYGNQPSPLTLLSEPNSLGQEAVAAATGLASSADFGGRRTPYTAHSPSGGDYSSMAGYGCDYGPGSYYGNPQNQQNQLPQGLQQFNDDVNPNVFNVQLNRAEKRNTFTDSFWRELKTAFSYLSEEPTCRSIVISANGPVFCAGIDLKEGIVETSKIMSNEELDVARRSRSIRELIKRYQESFSSLEECPKPVRILEVDIGIAADVGILQRIHRIVGNDSWSREMAFTGRDAGADEALRMGFISRTFDTKEDCYEAAMSLARQIASKSPVAVQGTKLAMNYVRSHGIEDSSEWIRNWNASMLQTMDISENVKAKLSKTSDNPKSIKMLNTGKFLGKTILITGASRGIGKEIALKLAKDGANIVICAKTAQEHAKLSGTIYSAAEEIKKIGGKALPLQVDVREEAQVQDAVEKAVREFGGIDILVNNASAISLTGTLDTSMKKYELMHQVNIRGTFLV</sequence>
<dbReference type="GO" id="GO:0045944">
    <property type="term" value="P:positive regulation of transcription by RNA polymerase II"/>
    <property type="evidence" value="ECO:0007669"/>
    <property type="project" value="TreeGrafter"/>
</dbReference>
<comment type="pathway">
    <text evidence="2">Lipid metabolism; fatty acid beta-oxidation.</text>
</comment>
<dbReference type="CDD" id="cd19854">
    <property type="entry name" value="DSRM_DHX9_rpt1"/>
    <property type="match status" value="1"/>
</dbReference>
<dbReference type="PANTHER" id="PTHR18934">
    <property type="entry name" value="ATP-DEPENDENT RNA HELICASE"/>
    <property type="match status" value="1"/>
</dbReference>
<dbReference type="SUPFAM" id="SSF52096">
    <property type="entry name" value="ClpP/crotonase"/>
    <property type="match status" value="1"/>
</dbReference>
<keyword evidence="6" id="KW-0677">Repeat</keyword>
<dbReference type="InterPro" id="IPR011545">
    <property type="entry name" value="DEAD/DEAH_box_helicase_dom"/>
</dbReference>
<evidence type="ECO:0000256" key="3">
    <source>
        <dbReference type="ARBA" id="ARBA00005254"/>
    </source>
</evidence>
<dbReference type="SMART" id="SM00487">
    <property type="entry name" value="DEXDc"/>
    <property type="match status" value="1"/>
</dbReference>
<dbReference type="PRINTS" id="PR00081">
    <property type="entry name" value="GDHRDH"/>
</dbReference>
<dbReference type="InterPro" id="IPR002347">
    <property type="entry name" value="SDR_fam"/>
</dbReference>
<dbReference type="InterPro" id="IPR014748">
    <property type="entry name" value="Enoyl-CoA_hydra_C"/>
</dbReference>
<dbReference type="EC" id="3.6.4.13" evidence="5"/>
<keyword evidence="12" id="KW-0443">Lipid metabolism</keyword>
<keyword evidence="20" id="KW-1185">Reference proteome</keyword>
<dbReference type="Gene3D" id="1.10.12.10">
    <property type="entry name" value="Lyase 2-enoyl-coa Hydratase, Chain A, domain 2"/>
    <property type="match status" value="1"/>
</dbReference>
<feature type="region of interest" description="Disordered" evidence="16">
    <location>
        <begin position="579"/>
        <end position="605"/>
    </location>
</feature>
<dbReference type="InterPro" id="IPR014001">
    <property type="entry name" value="Helicase_ATP-bd"/>
</dbReference>
<dbReference type="Gene3D" id="3.40.50.300">
    <property type="entry name" value="P-loop containing nucleotide triphosphate hydrolases"/>
    <property type="match status" value="2"/>
</dbReference>
<dbReference type="InterPro" id="IPR002464">
    <property type="entry name" value="DNA/RNA_helicase_DEAH_CS"/>
</dbReference>
<dbReference type="InterPro" id="IPR001753">
    <property type="entry name" value="Enoyl-CoA_hydra/iso"/>
</dbReference>
<dbReference type="GO" id="GO:0003725">
    <property type="term" value="F:double-stranded RNA binding"/>
    <property type="evidence" value="ECO:0007669"/>
    <property type="project" value="InterPro"/>
</dbReference>
<feature type="domain" description="DRBM" evidence="17">
    <location>
        <begin position="3"/>
        <end position="71"/>
    </location>
</feature>
<dbReference type="InterPro" id="IPR011709">
    <property type="entry name" value="DEAD-box_helicase_OB_fold"/>
</dbReference>
<evidence type="ECO:0000256" key="13">
    <source>
        <dbReference type="ARBA" id="ARBA00023235"/>
    </source>
</evidence>
<dbReference type="InterPro" id="IPR027417">
    <property type="entry name" value="P-loop_NTPase"/>
</dbReference>
<dbReference type="InterPro" id="IPR001650">
    <property type="entry name" value="Helicase_C-like"/>
</dbReference>
<keyword evidence="15" id="KW-0694">RNA-binding</keyword>
<dbReference type="SMART" id="SM00490">
    <property type="entry name" value="HELICc"/>
    <property type="match status" value="1"/>
</dbReference>
<evidence type="ECO:0000256" key="11">
    <source>
        <dbReference type="ARBA" id="ARBA00022840"/>
    </source>
</evidence>
<evidence type="ECO:0000256" key="16">
    <source>
        <dbReference type="SAM" id="MobiDB-lite"/>
    </source>
</evidence>
<dbReference type="GO" id="GO:0043138">
    <property type="term" value="F:3'-5' DNA helicase activity"/>
    <property type="evidence" value="ECO:0007669"/>
    <property type="project" value="TreeGrafter"/>
</dbReference>
<dbReference type="InterPro" id="IPR048333">
    <property type="entry name" value="HA2_WH"/>
</dbReference>
<dbReference type="WBParaSite" id="scaffold892_cov265.g2021">
    <property type="protein sequence ID" value="scaffold892_cov265.g2021"/>
    <property type="gene ID" value="scaffold892_cov265.g2021"/>
</dbReference>
<keyword evidence="14" id="KW-0539">Nucleus</keyword>
<dbReference type="Pfam" id="PF07717">
    <property type="entry name" value="OB_NTP_bind"/>
    <property type="match status" value="1"/>
</dbReference>
<dbReference type="PROSITE" id="PS51192">
    <property type="entry name" value="HELICASE_ATP_BIND_1"/>
    <property type="match status" value="1"/>
</dbReference>
<dbReference type="SUPFAM" id="SSF51735">
    <property type="entry name" value="NAD(P)-binding Rossmann-fold domains"/>
    <property type="match status" value="1"/>
</dbReference>
<dbReference type="GO" id="GO:0005524">
    <property type="term" value="F:ATP binding"/>
    <property type="evidence" value="ECO:0007669"/>
    <property type="project" value="UniProtKB-KW"/>
</dbReference>
<dbReference type="Gene3D" id="3.40.50.720">
    <property type="entry name" value="NAD(P)-binding Rossmann-like Domain"/>
    <property type="match status" value="1"/>
</dbReference>
<dbReference type="InterPro" id="IPR036291">
    <property type="entry name" value="NAD(P)-bd_dom_sf"/>
</dbReference>
<feature type="domain" description="Helicase C-terminal" evidence="19">
    <location>
        <begin position="643"/>
        <end position="815"/>
    </location>
</feature>
<accession>A0A915NCK2</accession>
<dbReference type="PROSITE" id="PS51194">
    <property type="entry name" value="HELICASE_CTER"/>
    <property type="match status" value="1"/>
</dbReference>
<dbReference type="GO" id="GO:0003724">
    <property type="term" value="F:RNA helicase activity"/>
    <property type="evidence" value="ECO:0007669"/>
    <property type="project" value="UniProtKB-EC"/>
</dbReference>
<dbReference type="InterPro" id="IPR029045">
    <property type="entry name" value="ClpP/crotonase-like_dom_sf"/>
</dbReference>
<evidence type="ECO:0000256" key="8">
    <source>
        <dbReference type="ARBA" id="ARBA00022801"/>
    </source>
</evidence>
<dbReference type="FunFam" id="3.40.50.300:FF:000284">
    <property type="entry name" value="probable ATP-dependent RNA helicase YTHDC2"/>
    <property type="match status" value="1"/>
</dbReference>
<comment type="similarity">
    <text evidence="3">Belongs to the enoyl-CoA hydratase/isomerase family.</text>
</comment>
<evidence type="ECO:0000259" key="18">
    <source>
        <dbReference type="PROSITE" id="PS51192"/>
    </source>
</evidence>
<dbReference type="CDD" id="cd06558">
    <property type="entry name" value="crotonase-like"/>
    <property type="match status" value="1"/>
</dbReference>
<evidence type="ECO:0000256" key="15">
    <source>
        <dbReference type="PROSITE-ProRule" id="PRU00266"/>
    </source>
</evidence>
<keyword evidence="7" id="KW-0547">Nucleotide-binding</keyword>
<dbReference type="GO" id="GO:0016887">
    <property type="term" value="F:ATP hydrolysis activity"/>
    <property type="evidence" value="ECO:0007669"/>
    <property type="project" value="TreeGrafter"/>
</dbReference>
<dbReference type="InterPro" id="IPR007502">
    <property type="entry name" value="Helicase-assoc_dom"/>
</dbReference>
<dbReference type="CDD" id="cd19855">
    <property type="entry name" value="DSRM_DHX9_rpt2"/>
    <property type="match status" value="1"/>
</dbReference>
<dbReference type="Gene3D" id="3.30.160.20">
    <property type="match status" value="2"/>
</dbReference>
<dbReference type="SMART" id="SM00847">
    <property type="entry name" value="HA2"/>
    <property type="match status" value="1"/>
</dbReference>
<dbReference type="Gene3D" id="3.90.226.10">
    <property type="entry name" value="2-enoyl-CoA Hydratase, Chain A, domain 1"/>
    <property type="match status" value="2"/>
</dbReference>
<dbReference type="Pfam" id="PF00270">
    <property type="entry name" value="DEAD"/>
    <property type="match status" value="1"/>
</dbReference>
<feature type="domain" description="DRBM" evidence="17">
    <location>
        <begin position="165"/>
        <end position="238"/>
    </location>
</feature>
<dbReference type="FunFam" id="3.30.160.20:FF:000028">
    <property type="entry name" value="ATP-dependent RNA helicase A"/>
    <property type="match status" value="1"/>
</dbReference>
<dbReference type="Pfam" id="PF04408">
    <property type="entry name" value="WHD_HA2"/>
    <property type="match status" value="1"/>
</dbReference>
<dbReference type="Proteomes" id="UP000887561">
    <property type="component" value="Unplaced"/>
</dbReference>
<dbReference type="GO" id="GO:0050684">
    <property type="term" value="P:regulation of mRNA processing"/>
    <property type="evidence" value="ECO:0007669"/>
    <property type="project" value="TreeGrafter"/>
</dbReference>
<dbReference type="Gene3D" id="1.20.120.1080">
    <property type="match status" value="1"/>
</dbReference>
<evidence type="ECO:0000256" key="5">
    <source>
        <dbReference type="ARBA" id="ARBA00012552"/>
    </source>
</evidence>
<evidence type="ECO:0000256" key="9">
    <source>
        <dbReference type="ARBA" id="ARBA00022806"/>
    </source>
</evidence>
<evidence type="ECO:0000259" key="17">
    <source>
        <dbReference type="PROSITE" id="PS50137"/>
    </source>
</evidence>
<keyword evidence="9" id="KW-0347">Helicase</keyword>
<dbReference type="SMART" id="SM00358">
    <property type="entry name" value="DSRM"/>
    <property type="match status" value="2"/>
</dbReference>
<dbReference type="CDD" id="cd18791">
    <property type="entry name" value="SF2_C_RHA"/>
    <property type="match status" value="1"/>
</dbReference>
<evidence type="ECO:0000256" key="10">
    <source>
        <dbReference type="ARBA" id="ARBA00022832"/>
    </source>
</evidence>
<comment type="similarity">
    <text evidence="4">Belongs to the DEAD box helicase family. DEAH subfamily.</text>
</comment>
<protein>
    <recommendedName>
        <fullName evidence="5">RNA helicase</fullName>
        <ecNumber evidence="5">3.6.4.13</ecNumber>
    </recommendedName>
</protein>
<dbReference type="FunFam" id="1.10.12.10:FF:000004">
    <property type="entry name" value="Delta3,5-delta2,4-dienoyl-CoA isomerase"/>
    <property type="match status" value="1"/>
</dbReference>
<dbReference type="GO" id="GO:0005730">
    <property type="term" value="C:nucleolus"/>
    <property type="evidence" value="ECO:0007669"/>
    <property type="project" value="TreeGrafter"/>
</dbReference>
<evidence type="ECO:0000259" key="19">
    <source>
        <dbReference type="PROSITE" id="PS51194"/>
    </source>
</evidence>
<keyword evidence="13" id="KW-0413">Isomerase</keyword>
<evidence type="ECO:0000256" key="6">
    <source>
        <dbReference type="ARBA" id="ARBA00022737"/>
    </source>
</evidence>
<dbReference type="GO" id="GO:0006631">
    <property type="term" value="P:fatty acid metabolic process"/>
    <property type="evidence" value="ECO:0007669"/>
    <property type="project" value="UniProtKB-KW"/>
</dbReference>
<evidence type="ECO:0000313" key="21">
    <source>
        <dbReference type="WBParaSite" id="scaffold892_cov265.g2021"/>
    </source>
</evidence>
<dbReference type="GO" id="GO:1990904">
    <property type="term" value="C:ribonucleoprotein complex"/>
    <property type="evidence" value="ECO:0007669"/>
    <property type="project" value="TreeGrafter"/>
</dbReference>
<dbReference type="Pfam" id="PF00035">
    <property type="entry name" value="dsrm"/>
    <property type="match status" value="2"/>
</dbReference>
<dbReference type="InterPro" id="IPR044446">
    <property type="entry name" value="DHX9_DSRM_2"/>
</dbReference>
<dbReference type="PANTHER" id="PTHR18934:SF119">
    <property type="entry name" value="ATP-DEPENDENT RNA HELICASE A"/>
    <property type="match status" value="1"/>
</dbReference>
<keyword evidence="8" id="KW-0378">Hydrolase</keyword>
<dbReference type="PROSITE" id="PS50137">
    <property type="entry name" value="DS_RBD"/>
    <property type="match status" value="2"/>
</dbReference>
<reference evidence="21" key="1">
    <citation type="submission" date="2022-11" db="UniProtKB">
        <authorList>
            <consortium name="WormBaseParasite"/>
        </authorList>
    </citation>
    <scope>IDENTIFICATION</scope>
</reference>
<evidence type="ECO:0000256" key="7">
    <source>
        <dbReference type="ARBA" id="ARBA00022741"/>
    </source>
</evidence>
<evidence type="ECO:0000256" key="12">
    <source>
        <dbReference type="ARBA" id="ARBA00023098"/>
    </source>
</evidence>
<feature type="region of interest" description="Disordered" evidence="16">
    <location>
        <begin position="1186"/>
        <end position="1205"/>
    </location>
</feature>
<evidence type="ECO:0000256" key="4">
    <source>
        <dbReference type="ARBA" id="ARBA00008792"/>
    </source>
</evidence>
<dbReference type="SUPFAM" id="SSF52540">
    <property type="entry name" value="P-loop containing nucleoside triphosphate hydrolases"/>
    <property type="match status" value="1"/>
</dbReference>
<dbReference type="Pfam" id="PF00271">
    <property type="entry name" value="Helicase_C"/>
    <property type="match status" value="1"/>
</dbReference>
<dbReference type="Pfam" id="PF00106">
    <property type="entry name" value="adh_short"/>
    <property type="match status" value="1"/>
</dbReference>
<comment type="subcellular location">
    <subcellularLocation>
        <location evidence="1">Nucleus</location>
    </subcellularLocation>
</comment>
<dbReference type="SUPFAM" id="SSF54768">
    <property type="entry name" value="dsRNA-binding domain-like"/>
    <property type="match status" value="2"/>
</dbReference>
<evidence type="ECO:0000256" key="2">
    <source>
        <dbReference type="ARBA" id="ARBA00005005"/>
    </source>
</evidence>
<keyword evidence="10" id="KW-0276">Fatty acid metabolism</keyword>
<evidence type="ECO:0000313" key="20">
    <source>
        <dbReference type="Proteomes" id="UP000887561"/>
    </source>
</evidence>